<evidence type="ECO:0000313" key="1">
    <source>
        <dbReference type="EMBL" id="EMP31980.1"/>
    </source>
</evidence>
<reference evidence="2" key="1">
    <citation type="journal article" date="2013" name="Nat. Genet.">
        <title>The draft genomes of soft-shell turtle and green sea turtle yield insights into the development and evolution of the turtle-specific body plan.</title>
        <authorList>
            <person name="Wang Z."/>
            <person name="Pascual-Anaya J."/>
            <person name="Zadissa A."/>
            <person name="Li W."/>
            <person name="Niimura Y."/>
            <person name="Huang Z."/>
            <person name="Li C."/>
            <person name="White S."/>
            <person name="Xiong Z."/>
            <person name="Fang D."/>
            <person name="Wang B."/>
            <person name="Ming Y."/>
            <person name="Chen Y."/>
            <person name="Zheng Y."/>
            <person name="Kuraku S."/>
            <person name="Pignatelli M."/>
            <person name="Herrero J."/>
            <person name="Beal K."/>
            <person name="Nozawa M."/>
            <person name="Li Q."/>
            <person name="Wang J."/>
            <person name="Zhang H."/>
            <person name="Yu L."/>
            <person name="Shigenobu S."/>
            <person name="Wang J."/>
            <person name="Liu J."/>
            <person name="Flicek P."/>
            <person name="Searle S."/>
            <person name="Wang J."/>
            <person name="Kuratani S."/>
            <person name="Yin Y."/>
            <person name="Aken B."/>
            <person name="Zhang G."/>
            <person name="Irie N."/>
        </authorList>
    </citation>
    <scope>NUCLEOTIDE SEQUENCE [LARGE SCALE GENOMIC DNA]</scope>
</reference>
<gene>
    <name evidence="1" type="ORF">UY3_10904</name>
</gene>
<accession>M7B8W2</accession>
<sequence>MSSIAPPSVKATADNRFVPFFRAGTILLSADGAVGLLTVVIEPPLPLPLCSPGGLAGPLPLQLYSGALVSPYHGKRAARSAVVSWQQTVQYVCKTGHPNTASPATLLSCRRHTTASLEPAQITTAVMRTVNTSHIIMQYMQNQNLQKQVRRRWQCGDKSDEDMDTDFSQSTSPGNMAILVAMGQAHAVERRFWTRETSTDWWDRIVLQVWDDSQWLRNFRMRKGTFMELCDLLSPALKRKNTKMRAALTVHEW</sequence>
<organism evidence="1 2">
    <name type="scientific">Chelonia mydas</name>
    <name type="common">Green sea-turtle</name>
    <name type="synonym">Chelonia agassizi</name>
    <dbReference type="NCBI Taxonomy" id="8469"/>
    <lineage>
        <taxon>Eukaryota</taxon>
        <taxon>Metazoa</taxon>
        <taxon>Chordata</taxon>
        <taxon>Craniata</taxon>
        <taxon>Vertebrata</taxon>
        <taxon>Euteleostomi</taxon>
        <taxon>Archelosauria</taxon>
        <taxon>Testudinata</taxon>
        <taxon>Testudines</taxon>
        <taxon>Cryptodira</taxon>
        <taxon>Durocryptodira</taxon>
        <taxon>Americhelydia</taxon>
        <taxon>Chelonioidea</taxon>
        <taxon>Cheloniidae</taxon>
        <taxon>Chelonia</taxon>
    </lineage>
</organism>
<evidence type="ECO:0000313" key="2">
    <source>
        <dbReference type="Proteomes" id="UP000031443"/>
    </source>
</evidence>
<name>M7B8W2_CHEMY</name>
<dbReference type="EMBL" id="KB543129">
    <property type="protein sequence ID" value="EMP31980.1"/>
    <property type="molecule type" value="Genomic_DNA"/>
</dbReference>
<keyword evidence="2" id="KW-1185">Reference proteome</keyword>
<proteinExistence type="predicted"/>
<dbReference type="AlphaFoldDB" id="M7B8W2"/>
<dbReference type="Proteomes" id="UP000031443">
    <property type="component" value="Unassembled WGS sequence"/>
</dbReference>
<protein>
    <submittedName>
        <fullName evidence="1">Uncharacterized protein</fullName>
    </submittedName>
</protein>